<keyword evidence="1" id="KW-0472">Membrane</keyword>
<feature type="transmembrane region" description="Helical" evidence="1">
    <location>
        <begin position="107"/>
        <end position="128"/>
    </location>
</feature>
<dbReference type="EMBL" id="BSYO01000008">
    <property type="protein sequence ID" value="GMH08693.1"/>
    <property type="molecule type" value="Genomic_DNA"/>
</dbReference>
<organism evidence="2 3">
    <name type="scientific">Nepenthes gracilis</name>
    <name type="common">Slender pitcher plant</name>
    <dbReference type="NCBI Taxonomy" id="150966"/>
    <lineage>
        <taxon>Eukaryota</taxon>
        <taxon>Viridiplantae</taxon>
        <taxon>Streptophyta</taxon>
        <taxon>Embryophyta</taxon>
        <taxon>Tracheophyta</taxon>
        <taxon>Spermatophyta</taxon>
        <taxon>Magnoliopsida</taxon>
        <taxon>eudicotyledons</taxon>
        <taxon>Gunneridae</taxon>
        <taxon>Pentapetalae</taxon>
        <taxon>Caryophyllales</taxon>
        <taxon>Nepenthaceae</taxon>
        <taxon>Nepenthes</taxon>
    </lineage>
</organism>
<proteinExistence type="predicted"/>
<evidence type="ECO:0000313" key="3">
    <source>
        <dbReference type="Proteomes" id="UP001279734"/>
    </source>
</evidence>
<accession>A0AAD3SCL7</accession>
<keyword evidence="1" id="KW-0812">Transmembrane</keyword>
<sequence length="294" mass="31982">MKTLDALHRSDGNNHSFDGSLLECLKSHVSAIQGRNEEQCMILEQYLVPVSASRDPGVRLRPVETVQLCGEDGSFGGQYKPANVLGLVNGGGSSIAAPLRRWQKISFVLFALLMENWLLLSIWLRLAVTVKVPREFRRNFHSAVEKPIHADRQTEMLERVGFARVCVDIGVDAKLLEVTFVSGTDPNSGNPSKFTSLLEGSCRIAGVCESQSNLGGQLEDHMYCNPSDVLRAMEVTDDLLGQPPLAGGSITLGSDLVMAKGTEQGAPSSNVKRKIGYGQSKDLWVTAAKKKTRA</sequence>
<comment type="caution">
    <text evidence="2">The sequence shown here is derived from an EMBL/GenBank/DDBJ whole genome shotgun (WGS) entry which is preliminary data.</text>
</comment>
<keyword evidence="1" id="KW-1133">Transmembrane helix</keyword>
<evidence type="ECO:0000313" key="2">
    <source>
        <dbReference type="EMBL" id="GMH08693.1"/>
    </source>
</evidence>
<keyword evidence="3" id="KW-1185">Reference proteome</keyword>
<gene>
    <name evidence="2" type="ORF">Nepgr_010533</name>
</gene>
<protein>
    <submittedName>
        <fullName evidence="2">Uncharacterized protein</fullName>
    </submittedName>
</protein>
<reference evidence="2" key="1">
    <citation type="submission" date="2023-05" db="EMBL/GenBank/DDBJ databases">
        <title>Nepenthes gracilis genome sequencing.</title>
        <authorList>
            <person name="Fukushima K."/>
        </authorList>
    </citation>
    <scope>NUCLEOTIDE SEQUENCE</scope>
    <source>
        <strain evidence="2">SING2019-196</strain>
    </source>
</reference>
<name>A0AAD3SCL7_NEPGR</name>
<evidence type="ECO:0000256" key="1">
    <source>
        <dbReference type="SAM" id="Phobius"/>
    </source>
</evidence>
<dbReference type="Proteomes" id="UP001279734">
    <property type="component" value="Unassembled WGS sequence"/>
</dbReference>
<dbReference type="AlphaFoldDB" id="A0AAD3SCL7"/>